<dbReference type="Proteomes" id="UP000317267">
    <property type="component" value="Unassembled WGS sequence"/>
</dbReference>
<dbReference type="EMBL" id="VFES01000028">
    <property type="protein sequence ID" value="TWR57526.1"/>
    <property type="molecule type" value="Genomic_DNA"/>
</dbReference>
<reference evidence="2 4" key="1">
    <citation type="submission" date="2016-10" db="EMBL/GenBank/DDBJ databases">
        <authorList>
            <person name="Varghese N."/>
            <person name="Submissions S."/>
        </authorList>
    </citation>
    <scope>NUCLEOTIDE SEQUENCE [LARGE SCALE GENOMIC DNA]</scope>
    <source>
        <strain evidence="2 4">BS2976</strain>
    </source>
</reference>
<dbReference type="EMBL" id="FNKM01000002">
    <property type="protein sequence ID" value="SDR01245.1"/>
    <property type="molecule type" value="Genomic_DNA"/>
</dbReference>
<name>A0A1H1FK04_9PSED</name>
<evidence type="ECO:0000313" key="4">
    <source>
        <dbReference type="Proteomes" id="UP000198740"/>
    </source>
</evidence>
<dbReference type="Proteomes" id="UP000198740">
    <property type="component" value="Unassembled WGS sequence"/>
</dbReference>
<organism evidence="3 5">
    <name type="scientific">Pseudomonas grimontii</name>
    <dbReference type="NCBI Taxonomy" id="129847"/>
    <lineage>
        <taxon>Bacteria</taxon>
        <taxon>Pseudomonadati</taxon>
        <taxon>Pseudomonadota</taxon>
        <taxon>Gammaproteobacteria</taxon>
        <taxon>Pseudomonadales</taxon>
        <taxon>Pseudomonadaceae</taxon>
        <taxon>Pseudomonas</taxon>
    </lineage>
</organism>
<accession>A0A1H1FK04</accession>
<feature type="signal peptide" evidence="1">
    <location>
        <begin position="1"/>
        <end position="23"/>
    </location>
</feature>
<proteinExistence type="predicted"/>
<comment type="caution">
    <text evidence="3">The sequence shown here is derived from an EMBL/GenBank/DDBJ whole genome shotgun (WGS) entry which is preliminary data.</text>
</comment>
<sequence>MSKRVWGVLLALATAGLSGCAMKPVDRFTLEMDLPAEFKLKTAANYGPATGETCTLPRRRGKRPERKVFFTEYKPVASRASYELPLSETVQGCPLVLRSVDFDLYAKWGERDSDVGGDIGGISIRDRLEGDRPGMLDSGVQELSWQCQWLFRTAGPQHAIIKVLKCRYSRDSGAPPKASARGGLLRDELGGQKVLIKVGLNPEERPYMGDNWIRVPSGWKRCLGKDFDDLYAFCNGNTTDFKPIKMPDGRICDIYPTCTE</sequence>
<keyword evidence="4" id="KW-1185">Reference proteome</keyword>
<keyword evidence="1" id="KW-0732">Signal</keyword>
<protein>
    <recommendedName>
        <fullName evidence="6">Lipoprotein</fullName>
    </recommendedName>
</protein>
<dbReference type="AlphaFoldDB" id="A0A1H1FK04"/>
<evidence type="ECO:0000256" key="1">
    <source>
        <dbReference type="SAM" id="SignalP"/>
    </source>
</evidence>
<evidence type="ECO:0000313" key="3">
    <source>
        <dbReference type="EMBL" id="TWR57526.1"/>
    </source>
</evidence>
<gene>
    <name evidence="3" type="ORF">FIV39_29170</name>
    <name evidence="2" type="ORF">SAMN04490186_2899</name>
</gene>
<reference evidence="3 5" key="2">
    <citation type="submission" date="2019-06" db="EMBL/GenBank/DDBJ databases">
        <title>Pseudomonas bimorpha sp. nov. isolated from bovine raw milk and skim milk concentrate.</title>
        <authorList>
            <person name="Hofmann K."/>
            <person name="Huptas C."/>
            <person name="Doll E."/>
            <person name="Scherer S."/>
            <person name="Wenning M."/>
        </authorList>
    </citation>
    <scope>NUCLEOTIDE SEQUENCE [LARGE SCALE GENOMIC DNA]</scope>
    <source>
        <strain evidence="3 5">DSM 17515</strain>
    </source>
</reference>
<feature type="chain" id="PRO_5044371388" description="Lipoprotein" evidence="1">
    <location>
        <begin position="24"/>
        <end position="260"/>
    </location>
</feature>
<dbReference type="PROSITE" id="PS51257">
    <property type="entry name" value="PROKAR_LIPOPROTEIN"/>
    <property type="match status" value="1"/>
</dbReference>
<dbReference type="RefSeq" id="WP_090402111.1">
    <property type="nucleotide sequence ID" value="NZ_FNKM01000002.1"/>
</dbReference>
<evidence type="ECO:0000313" key="2">
    <source>
        <dbReference type="EMBL" id="SDR01245.1"/>
    </source>
</evidence>
<evidence type="ECO:0008006" key="6">
    <source>
        <dbReference type="Google" id="ProtNLM"/>
    </source>
</evidence>
<dbReference type="OrthoDB" id="7017115at2"/>
<evidence type="ECO:0000313" key="5">
    <source>
        <dbReference type="Proteomes" id="UP000317267"/>
    </source>
</evidence>